<gene>
    <name evidence="1" type="ORF">MML48_4g00006166</name>
</gene>
<evidence type="ECO:0000313" key="2">
    <source>
        <dbReference type="Proteomes" id="UP001056778"/>
    </source>
</evidence>
<dbReference type="EMBL" id="CM043018">
    <property type="protein sequence ID" value="KAI4462696.1"/>
    <property type="molecule type" value="Genomic_DNA"/>
</dbReference>
<keyword evidence="2" id="KW-1185">Reference proteome</keyword>
<protein>
    <submittedName>
        <fullName evidence="1">Uncharacterized protein</fullName>
    </submittedName>
</protein>
<reference evidence="1" key="1">
    <citation type="submission" date="2022-04" db="EMBL/GenBank/DDBJ databases">
        <title>Chromosome-scale genome assembly of Holotrichia oblita Faldermann.</title>
        <authorList>
            <person name="Rongchong L."/>
        </authorList>
    </citation>
    <scope>NUCLEOTIDE SEQUENCE</scope>
    <source>
        <strain evidence="1">81SQS9</strain>
    </source>
</reference>
<name>A0ACB9T7B5_HOLOL</name>
<proteinExistence type="predicted"/>
<dbReference type="Proteomes" id="UP001056778">
    <property type="component" value="Chromosome 4"/>
</dbReference>
<sequence>MDAAEITPLDLSRPERPRISDVQVTEVLYENQDIARGNPLVILTLITYTAAVDLQAVESQPTGRSLQTSKTINTLTGSQKPDQYYQQQIQAQQPQLQHVQLQQPYPVQYVPAPIYQQPHAQPAMIIIAQPTPIPSQSVISQAAQHLLNYFNANPQARYQFLQGNYQPQLQQQSYVPQPTAAPAYTYQVMPVQPQYQQLQGHQTQSSASFIPSPQVSSQAIPIHQHQQILQQTPQHSIQASNAQETYSQTPQFQLPTIGPFGYSTHIPHVAALAQLATQKYIPQVPLRPTTPAIITGLENFTPEQQAQIKAQLQSGGPITPLRSNLPPTFAANIQQNASGLKSVGSATQNANSQDYSEEDEVKTVTQPSVQQTSTNTYGSRVGYNDNNQFNKG</sequence>
<organism evidence="1 2">
    <name type="scientific">Holotrichia oblita</name>
    <name type="common">Chafer beetle</name>
    <dbReference type="NCBI Taxonomy" id="644536"/>
    <lineage>
        <taxon>Eukaryota</taxon>
        <taxon>Metazoa</taxon>
        <taxon>Ecdysozoa</taxon>
        <taxon>Arthropoda</taxon>
        <taxon>Hexapoda</taxon>
        <taxon>Insecta</taxon>
        <taxon>Pterygota</taxon>
        <taxon>Neoptera</taxon>
        <taxon>Endopterygota</taxon>
        <taxon>Coleoptera</taxon>
        <taxon>Polyphaga</taxon>
        <taxon>Scarabaeiformia</taxon>
        <taxon>Scarabaeidae</taxon>
        <taxon>Melolonthinae</taxon>
        <taxon>Holotrichia</taxon>
    </lineage>
</organism>
<evidence type="ECO:0000313" key="1">
    <source>
        <dbReference type="EMBL" id="KAI4462696.1"/>
    </source>
</evidence>
<accession>A0ACB9T7B5</accession>
<comment type="caution">
    <text evidence="1">The sequence shown here is derived from an EMBL/GenBank/DDBJ whole genome shotgun (WGS) entry which is preliminary data.</text>
</comment>